<gene>
    <name evidence="2" type="ORF">CUMW_262590</name>
</gene>
<comment type="caution">
    <text evidence="2">The sequence shown here is derived from an EMBL/GenBank/DDBJ whole genome shotgun (WGS) entry which is preliminary data.</text>
</comment>
<dbReference type="Proteomes" id="UP000236630">
    <property type="component" value="Unassembled WGS sequence"/>
</dbReference>
<feature type="region of interest" description="Disordered" evidence="1">
    <location>
        <begin position="170"/>
        <end position="209"/>
    </location>
</feature>
<dbReference type="EMBL" id="BDQV01000841">
    <property type="protein sequence ID" value="GAY68243.1"/>
    <property type="molecule type" value="Genomic_DNA"/>
</dbReference>
<evidence type="ECO:0000256" key="1">
    <source>
        <dbReference type="SAM" id="MobiDB-lite"/>
    </source>
</evidence>
<feature type="compositionally biased region" description="Basic and acidic residues" evidence="1">
    <location>
        <begin position="181"/>
        <end position="195"/>
    </location>
</feature>
<organism evidence="2 3">
    <name type="scientific">Citrus unshiu</name>
    <name type="common">Satsuma mandarin</name>
    <name type="synonym">Citrus nobilis var. unshiu</name>
    <dbReference type="NCBI Taxonomy" id="55188"/>
    <lineage>
        <taxon>Eukaryota</taxon>
        <taxon>Viridiplantae</taxon>
        <taxon>Streptophyta</taxon>
        <taxon>Embryophyta</taxon>
        <taxon>Tracheophyta</taxon>
        <taxon>Spermatophyta</taxon>
        <taxon>Magnoliopsida</taxon>
        <taxon>eudicotyledons</taxon>
        <taxon>Gunneridae</taxon>
        <taxon>Pentapetalae</taxon>
        <taxon>rosids</taxon>
        <taxon>malvids</taxon>
        <taxon>Sapindales</taxon>
        <taxon>Rutaceae</taxon>
        <taxon>Aurantioideae</taxon>
        <taxon>Citrus</taxon>
    </lineage>
</organism>
<keyword evidence="3" id="KW-1185">Reference proteome</keyword>
<dbReference type="AlphaFoldDB" id="A0A2H5QUJ1"/>
<protein>
    <submittedName>
        <fullName evidence="2">Uncharacterized protein</fullName>
    </submittedName>
</protein>
<sequence length="262" mass="30156">MTRKVLDTFYIVPDWLRSLSISNRNLLQLLEEVGWINAFTINENVYPDLVKVFYSNMDTSMEKENRVITNVGGVLIEFDDTELNSILQTSEDGLEIYSARKVPTIDNFVHVDAIRNIYRRIDLSDEEIKLCALGFEWPNGAWVKYTEAKYTMLAPSDDRPLNSVVPTDQLPDFSLPFQGQRRREDPPTCEPDHDASASTVPPADPHDSGEVTLQQLMDEVRTLSVQQTSFQHHVLEEHRRLSEQHQQLLPGQRLMFEHFGIP</sequence>
<name>A0A2H5QUJ1_CITUN</name>
<accession>A0A2H5QUJ1</accession>
<reference evidence="2 3" key="1">
    <citation type="journal article" date="2017" name="Front. Genet.">
        <title>Draft sequencing of the heterozygous diploid genome of Satsuma (Citrus unshiu Marc.) using a hybrid assembly approach.</title>
        <authorList>
            <person name="Shimizu T."/>
            <person name="Tanizawa Y."/>
            <person name="Mochizuki T."/>
            <person name="Nagasaki H."/>
            <person name="Yoshioka T."/>
            <person name="Toyoda A."/>
            <person name="Fujiyama A."/>
            <person name="Kaminuma E."/>
            <person name="Nakamura Y."/>
        </authorList>
    </citation>
    <scope>NUCLEOTIDE SEQUENCE [LARGE SCALE GENOMIC DNA]</scope>
    <source>
        <strain evidence="3">cv. Miyagawa wase</strain>
    </source>
</reference>
<evidence type="ECO:0000313" key="2">
    <source>
        <dbReference type="EMBL" id="GAY68243.1"/>
    </source>
</evidence>
<evidence type="ECO:0000313" key="3">
    <source>
        <dbReference type="Proteomes" id="UP000236630"/>
    </source>
</evidence>
<proteinExistence type="predicted"/>